<evidence type="ECO:0008006" key="3">
    <source>
        <dbReference type="Google" id="ProtNLM"/>
    </source>
</evidence>
<accession>A0ABR6WTU8</accession>
<dbReference type="Proteomes" id="UP000603234">
    <property type="component" value="Unassembled WGS sequence"/>
</dbReference>
<protein>
    <recommendedName>
        <fullName evidence="3">Calcineurin-like phosphoesterase</fullName>
    </recommendedName>
</protein>
<sequence length="227" mass="26561">MIFLSGDIHADFDIQKVITFFGQHTDQLLSKEDYLIILGDAGICWDDGSQDDWVKQALQDLPVTTLFIDGNHENFDLLSEYPVMVWQGGKVHEIEEGILHLMRGQIFEIEGKTFFTFGGGNSVDKENRYEGTSWWPEEMPSYDEYEQGLKTLEEVDYTVDYILTHTAPREVVAEMGIDIYEGEEELQLYLQRIADKTDFEEWYFGHWHMDEDIMEYHCLMEEIVELS</sequence>
<comment type="caution">
    <text evidence="1">The sequence shown here is derived from an EMBL/GenBank/DDBJ whole genome shotgun (WGS) entry which is preliminary data.</text>
</comment>
<dbReference type="InterPro" id="IPR029052">
    <property type="entry name" value="Metallo-depent_PP-like"/>
</dbReference>
<dbReference type="SUPFAM" id="SSF56300">
    <property type="entry name" value="Metallo-dependent phosphatases"/>
    <property type="match status" value="1"/>
</dbReference>
<keyword evidence="2" id="KW-1185">Reference proteome</keyword>
<reference evidence="1 2" key="1">
    <citation type="journal article" date="2020" name="mSystems">
        <title>Defining Genomic and Predicted Metabolic Features of the Acetobacterium Genus.</title>
        <authorList>
            <person name="Ross D.E."/>
            <person name="Marshall C.W."/>
            <person name="Gulliver D."/>
            <person name="May H.D."/>
            <person name="Norman R.S."/>
        </authorList>
    </citation>
    <scope>NUCLEOTIDE SEQUENCE [LARGE SCALE GENOMIC DNA]</scope>
    <source>
        <strain evidence="1 2">DSM 8238</strain>
    </source>
</reference>
<evidence type="ECO:0000313" key="2">
    <source>
        <dbReference type="Proteomes" id="UP000603234"/>
    </source>
</evidence>
<name>A0ABR6WTU8_9FIRM</name>
<evidence type="ECO:0000313" key="1">
    <source>
        <dbReference type="EMBL" id="MBC3804048.1"/>
    </source>
</evidence>
<organism evidence="1 2">
    <name type="scientific">Acetobacterium fimetarium</name>
    <dbReference type="NCBI Taxonomy" id="52691"/>
    <lineage>
        <taxon>Bacteria</taxon>
        <taxon>Bacillati</taxon>
        <taxon>Bacillota</taxon>
        <taxon>Clostridia</taxon>
        <taxon>Eubacteriales</taxon>
        <taxon>Eubacteriaceae</taxon>
        <taxon>Acetobacterium</taxon>
    </lineage>
</organism>
<dbReference type="RefSeq" id="WP_186841933.1">
    <property type="nucleotide sequence ID" value="NZ_WJBC01000006.1"/>
</dbReference>
<dbReference type="EMBL" id="WJBC01000006">
    <property type="protein sequence ID" value="MBC3804048.1"/>
    <property type="molecule type" value="Genomic_DNA"/>
</dbReference>
<gene>
    <name evidence="1" type="ORF">GH808_06305</name>
</gene>
<dbReference type="Gene3D" id="3.60.21.10">
    <property type="match status" value="1"/>
</dbReference>
<proteinExistence type="predicted"/>